<gene>
    <name evidence="2" type="ORF">CPOL0286_LOCUS2475</name>
</gene>
<dbReference type="AlphaFoldDB" id="A0A7S4M305"/>
<evidence type="ECO:0000313" key="2">
    <source>
        <dbReference type="EMBL" id="CAE2197121.1"/>
    </source>
</evidence>
<accession>A0A7S4M305</accession>
<reference evidence="2" key="1">
    <citation type="submission" date="2021-01" db="EMBL/GenBank/DDBJ databases">
        <authorList>
            <person name="Corre E."/>
            <person name="Pelletier E."/>
            <person name="Niang G."/>
            <person name="Scheremetjew M."/>
            <person name="Finn R."/>
            <person name="Kale V."/>
            <person name="Holt S."/>
            <person name="Cochrane G."/>
            <person name="Meng A."/>
            <person name="Brown T."/>
            <person name="Cohen L."/>
        </authorList>
    </citation>
    <scope>NUCLEOTIDE SEQUENCE</scope>
    <source>
        <strain evidence="2">UIO037</strain>
    </source>
</reference>
<sequence length="114" mass="12628">MSAVMRYGIVNVLGTDLIHLILSKKRHALIVVYSNVATPFSRCRAFARWMLRAGHSTLPAARFRRLRGGIFGWEKRGGNVSLALGNGAAYTNDDLEERLKSAQAPKDLETVDVD</sequence>
<dbReference type="PROSITE" id="PS50206">
    <property type="entry name" value="RHODANESE_3"/>
    <property type="match status" value="1"/>
</dbReference>
<name>A0A7S4M305_9EUKA</name>
<organism evidence="2">
    <name type="scientific">Prymnesium polylepis</name>
    <dbReference type="NCBI Taxonomy" id="72548"/>
    <lineage>
        <taxon>Eukaryota</taxon>
        <taxon>Haptista</taxon>
        <taxon>Haptophyta</taxon>
        <taxon>Prymnesiophyceae</taxon>
        <taxon>Prymnesiales</taxon>
        <taxon>Prymnesiaceae</taxon>
        <taxon>Prymnesium</taxon>
    </lineage>
</organism>
<proteinExistence type="predicted"/>
<feature type="domain" description="Rhodanese" evidence="1">
    <location>
        <begin position="30"/>
        <end position="82"/>
    </location>
</feature>
<dbReference type="InterPro" id="IPR001763">
    <property type="entry name" value="Rhodanese-like_dom"/>
</dbReference>
<protein>
    <recommendedName>
        <fullName evidence="1">Rhodanese domain-containing protein</fullName>
    </recommendedName>
</protein>
<dbReference type="EMBL" id="HBKO01005135">
    <property type="protein sequence ID" value="CAE2197121.1"/>
    <property type="molecule type" value="Transcribed_RNA"/>
</dbReference>
<evidence type="ECO:0000259" key="1">
    <source>
        <dbReference type="PROSITE" id="PS50206"/>
    </source>
</evidence>